<organism evidence="1 2">
    <name type="scientific">Paenibacillus violae</name>
    <dbReference type="NCBI Taxonomy" id="3077234"/>
    <lineage>
        <taxon>Bacteria</taxon>
        <taxon>Bacillati</taxon>
        <taxon>Bacillota</taxon>
        <taxon>Bacilli</taxon>
        <taxon>Bacillales</taxon>
        <taxon>Paenibacillaceae</taxon>
        <taxon>Paenibacillus</taxon>
    </lineage>
</organism>
<keyword evidence="2" id="KW-1185">Reference proteome</keyword>
<dbReference type="InterPro" id="IPR045527">
    <property type="entry name" value="DUF6470"/>
</dbReference>
<dbReference type="Pfam" id="PF20074">
    <property type="entry name" value="DUF6470"/>
    <property type="match status" value="1"/>
</dbReference>
<evidence type="ECO:0000313" key="1">
    <source>
        <dbReference type="EMBL" id="MDU0205691.1"/>
    </source>
</evidence>
<accession>A0ABU3RN39</accession>
<dbReference type="EMBL" id="JAWCUD010000015">
    <property type="protein sequence ID" value="MDU0205691.1"/>
    <property type="molecule type" value="Genomic_DNA"/>
</dbReference>
<name>A0ABU3RN39_9BACL</name>
<comment type="caution">
    <text evidence="1">The sequence shown here is derived from an EMBL/GenBank/DDBJ whole genome shotgun (WGS) entry which is preliminary data.</text>
</comment>
<reference evidence="1 2" key="1">
    <citation type="submission" date="2023-10" db="EMBL/GenBank/DDBJ databases">
        <title>Paenibacillus strain PFR10 Genome sequencing and assembly.</title>
        <authorList>
            <person name="Kim I."/>
        </authorList>
    </citation>
    <scope>NUCLEOTIDE SEQUENCE [LARGE SCALE GENOMIC DNA]</scope>
    <source>
        <strain evidence="1 2">PFR10</strain>
    </source>
</reference>
<dbReference type="Proteomes" id="UP001260980">
    <property type="component" value="Unassembled WGS sequence"/>
</dbReference>
<gene>
    <name evidence="1" type="ORF">RQP52_31905</name>
</gene>
<proteinExistence type="predicted"/>
<evidence type="ECO:0000313" key="2">
    <source>
        <dbReference type="Proteomes" id="UP001260980"/>
    </source>
</evidence>
<sequence length="190" mass="21221">MTFPIPQIQIRQQRAQIGIDADLGQLDIKQPKATLEITTEPSKLEIHSEKGVLYIDSSKAWDALGLGSSLETMSRIYSKARDVALQGIAKIVENGNRLAAIQNGGNAIAEIAKEKGDEFFEFEFLGDASMDNVELHYEPGKLDIQFKEGKVNVNTHPNPPEINYIRGKLDIYMIQYPKVEIIPPQIDIKT</sequence>
<dbReference type="RefSeq" id="WP_315955577.1">
    <property type="nucleotide sequence ID" value="NZ_JAWCUD010000015.1"/>
</dbReference>
<protein>
    <submittedName>
        <fullName evidence="1">DUF6470 family protein</fullName>
    </submittedName>
</protein>